<organism evidence="2">
    <name type="scientific">Thermofilum pendens</name>
    <dbReference type="NCBI Taxonomy" id="2269"/>
    <lineage>
        <taxon>Archaea</taxon>
        <taxon>Thermoproteota</taxon>
        <taxon>Thermoprotei</taxon>
        <taxon>Thermofilales</taxon>
        <taxon>Thermofilaceae</taxon>
        <taxon>Thermofilum</taxon>
    </lineage>
</organism>
<evidence type="ECO:0000256" key="1">
    <source>
        <dbReference type="SAM" id="Phobius"/>
    </source>
</evidence>
<dbReference type="EMBL" id="DTBQ01000058">
    <property type="protein sequence ID" value="HGM46514.1"/>
    <property type="molecule type" value="Genomic_DNA"/>
</dbReference>
<proteinExistence type="predicted"/>
<feature type="transmembrane region" description="Helical" evidence="1">
    <location>
        <begin position="75"/>
        <end position="96"/>
    </location>
</feature>
<dbReference type="Pfam" id="PF09819">
    <property type="entry name" value="ABC_cobalt"/>
    <property type="match status" value="1"/>
</dbReference>
<accession>A0A7C4D1W2</accession>
<keyword evidence="1" id="KW-0812">Transmembrane</keyword>
<feature type="transmembrane region" description="Helical" evidence="1">
    <location>
        <begin position="40"/>
        <end position="63"/>
    </location>
</feature>
<feature type="transmembrane region" description="Helical" evidence="1">
    <location>
        <begin position="116"/>
        <end position="138"/>
    </location>
</feature>
<evidence type="ECO:0000313" key="2">
    <source>
        <dbReference type="EMBL" id="HGM46514.1"/>
    </source>
</evidence>
<feature type="transmembrane region" description="Helical" evidence="1">
    <location>
        <begin position="150"/>
        <end position="172"/>
    </location>
</feature>
<dbReference type="InterPro" id="IPR017195">
    <property type="entry name" value="ABC_thiamin-permease_prd"/>
</dbReference>
<feature type="transmembrane region" description="Helical" evidence="1">
    <location>
        <begin position="7"/>
        <end position="28"/>
    </location>
</feature>
<gene>
    <name evidence="2" type="ORF">ENU21_02005</name>
</gene>
<sequence>MRHLQMTVIETTFIAVLSAIVGAVFLFWSNVVWDLAKLTLGLLFTPVIYGMWFIGGTLSAYIVRKPGAAVLGETLSAIFELVYGTQFASTVLLYGLMQGLMSEAVFASSRYKRWGWGTMLAAGAAPALWAAPADTILYGITAPLTPEQRIVFWLLYFISGALLAGLLVKVLVDYVAKNSSLLDTFAAGRAVKGIGS</sequence>
<protein>
    <submittedName>
        <fullName evidence="2">Uncharacterized protein</fullName>
    </submittedName>
</protein>
<reference evidence="2" key="1">
    <citation type="journal article" date="2020" name="mSystems">
        <title>Genome- and Community-Level Interaction Insights into Carbon Utilization and Element Cycling Functions of Hydrothermarchaeota in Hydrothermal Sediment.</title>
        <authorList>
            <person name="Zhou Z."/>
            <person name="Liu Y."/>
            <person name="Xu W."/>
            <person name="Pan J."/>
            <person name="Luo Z.H."/>
            <person name="Li M."/>
        </authorList>
    </citation>
    <scope>NUCLEOTIDE SEQUENCE</scope>
    <source>
        <strain evidence="2">SpSt-649</strain>
    </source>
</reference>
<name>A0A7C4D1W2_THEPE</name>
<keyword evidence="1" id="KW-0472">Membrane</keyword>
<comment type="caution">
    <text evidence="2">The sequence shown here is derived from an EMBL/GenBank/DDBJ whole genome shotgun (WGS) entry which is preliminary data.</text>
</comment>
<keyword evidence="1" id="KW-1133">Transmembrane helix</keyword>
<dbReference type="AlphaFoldDB" id="A0A7C4D1W2"/>